<protein>
    <recommendedName>
        <fullName evidence="8">ERF1 methyltransferase catalytic subunit MTQ2</fullName>
    </recommendedName>
</protein>
<evidence type="ECO:0000313" key="6">
    <source>
        <dbReference type="EMBL" id="KAJ2891269.1"/>
    </source>
</evidence>
<evidence type="ECO:0000256" key="3">
    <source>
        <dbReference type="ARBA" id="ARBA00022679"/>
    </source>
</evidence>
<dbReference type="Proteomes" id="UP001201980">
    <property type="component" value="Unassembled WGS sequence"/>
</dbReference>
<dbReference type="InterPro" id="IPR052190">
    <property type="entry name" value="Euk-Arch_PrmC-MTase"/>
</dbReference>
<dbReference type="EMBL" id="JAKWBI020001155">
    <property type="protein sequence ID" value="KAJ2891269.1"/>
    <property type="molecule type" value="Genomic_DNA"/>
</dbReference>
<feature type="region of interest" description="Disordered" evidence="5">
    <location>
        <begin position="172"/>
        <end position="202"/>
    </location>
</feature>
<dbReference type="Gene3D" id="3.40.50.150">
    <property type="entry name" value="Vaccinia Virus protein VP39"/>
    <property type="match status" value="1"/>
</dbReference>
<organism evidence="6 7">
    <name type="scientific">Zalerion maritima</name>
    <dbReference type="NCBI Taxonomy" id="339359"/>
    <lineage>
        <taxon>Eukaryota</taxon>
        <taxon>Fungi</taxon>
        <taxon>Dikarya</taxon>
        <taxon>Ascomycota</taxon>
        <taxon>Pezizomycotina</taxon>
        <taxon>Sordariomycetes</taxon>
        <taxon>Lulworthiomycetidae</taxon>
        <taxon>Lulworthiales</taxon>
        <taxon>Lulworthiaceae</taxon>
        <taxon>Zalerion</taxon>
    </lineage>
</organism>
<dbReference type="GO" id="GO:0008757">
    <property type="term" value="F:S-adenosylmethionine-dependent methyltransferase activity"/>
    <property type="evidence" value="ECO:0007669"/>
    <property type="project" value="TreeGrafter"/>
</dbReference>
<dbReference type="InterPro" id="IPR029063">
    <property type="entry name" value="SAM-dependent_MTases_sf"/>
</dbReference>
<dbReference type="InterPro" id="IPR002052">
    <property type="entry name" value="DNA_methylase_N6_adenine_CS"/>
</dbReference>
<keyword evidence="4" id="KW-0949">S-adenosyl-L-methionine</keyword>
<proteinExistence type="inferred from homology"/>
<keyword evidence="7" id="KW-1185">Reference proteome</keyword>
<name>A0AAD5RF26_9PEZI</name>
<dbReference type="PANTHER" id="PTHR45875">
    <property type="entry name" value="METHYLTRANSFERASE N6AMT1"/>
    <property type="match status" value="1"/>
</dbReference>
<feature type="region of interest" description="Disordered" evidence="5">
    <location>
        <begin position="112"/>
        <end position="141"/>
    </location>
</feature>
<sequence>MLPTPDTSHVPYTLVYEPAEDSFLLLDTLSSPSEVSFLSSHFSPFPATTTTISSPRSQPQGAPLVLEVGSGSGVVTAFLTANAGRLFGHAAVLTLSTDVNVFACSATAKTTTRACAGEGERQRSSGTTDGDGNETENDAGPGAYLASLRADLATPFLPGSVDVLVFNPPYVPTPSVPRRMEQRGGPPPRGGGGGGGGGEKKPGYEEEIYLLELSYAGGDKGMEVTDRLLDSLPEVLSPRGCAYVLMCAQNKPQQVRERIRRWDAGRDDSNNAGNNGARWMAETVGSSGKKAGWEKLEIVRIWREFGKVGDK</sequence>
<dbReference type="PROSITE" id="PS00092">
    <property type="entry name" value="N6_MTASE"/>
    <property type="match status" value="1"/>
</dbReference>
<keyword evidence="2" id="KW-0489">Methyltransferase</keyword>
<evidence type="ECO:0000313" key="7">
    <source>
        <dbReference type="Proteomes" id="UP001201980"/>
    </source>
</evidence>
<keyword evidence="3" id="KW-0808">Transferase</keyword>
<dbReference type="PANTHER" id="PTHR45875:SF1">
    <property type="entry name" value="METHYLTRANSFERASE N6AMT1"/>
    <property type="match status" value="1"/>
</dbReference>
<gene>
    <name evidence="6" type="ORF">MKZ38_000653</name>
</gene>
<evidence type="ECO:0000256" key="5">
    <source>
        <dbReference type="SAM" id="MobiDB-lite"/>
    </source>
</evidence>
<evidence type="ECO:0000256" key="2">
    <source>
        <dbReference type="ARBA" id="ARBA00022603"/>
    </source>
</evidence>
<accession>A0AAD5RF26</accession>
<dbReference type="GO" id="GO:0032259">
    <property type="term" value="P:methylation"/>
    <property type="evidence" value="ECO:0007669"/>
    <property type="project" value="UniProtKB-KW"/>
</dbReference>
<comment type="caution">
    <text evidence="6">The sequence shown here is derived from an EMBL/GenBank/DDBJ whole genome shotgun (WGS) entry which is preliminary data.</text>
</comment>
<dbReference type="GO" id="GO:0008276">
    <property type="term" value="F:protein methyltransferase activity"/>
    <property type="evidence" value="ECO:0007669"/>
    <property type="project" value="TreeGrafter"/>
</dbReference>
<dbReference type="GO" id="GO:0035657">
    <property type="term" value="C:eRF1 methyltransferase complex"/>
    <property type="evidence" value="ECO:0007669"/>
    <property type="project" value="TreeGrafter"/>
</dbReference>
<evidence type="ECO:0000256" key="4">
    <source>
        <dbReference type="ARBA" id="ARBA00022691"/>
    </source>
</evidence>
<dbReference type="GO" id="GO:0003676">
    <property type="term" value="F:nucleic acid binding"/>
    <property type="evidence" value="ECO:0007669"/>
    <property type="project" value="InterPro"/>
</dbReference>
<evidence type="ECO:0000256" key="1">
    <source>
        <dbReference type="ARBA" id="ARBA00006149"/>
    </source>
</evidence>
<reference evidence="6" key="1">
    <citation type="submission" date="2022-07" db="EMBL/GenBank/DDBJ databases">
        <title>Draft genome sequence of Zalerion maritima ATCC 34329, a (micro)plastics degrading marine fungus.</title>
        <authorList>
            <person name="Paco A."/>
            <person name="Goncalves M.F.M."/>
            <person name="Rocha-Santos T.A.P."/>
            <person name="Alves A."/>
        </authorList>
    </citation>
    <scope>NUCLEOTIDE SEQUENCE</scope>
    <source>
        <strain evidence="6">ATCC 34329</strain>
    </source>
</reference>
<dbReference type="AlphaFoldDB" id="A0AAD5RF26"/>
<dbReference type="SUPFAM" id="SSF53335">
    <property type="entry name" value="S-adenosyl-L-methionine-dependent methyltransferases"/>
    <property type="match status" value="1"/>
</dbReference>
<evidence type="ECO:0008006" key="8">
    <source>
        <dbReference type="Google" id="ProtNLM"/>
    </source>
</evidence>
<comment type="similarity">
    <text evidence="1">Belongs to the eukaryotic/archaeal PrmC-related family.</text>
</comment>